<dbReference type="InterPro" id="IPR003029">
    <property type="entry name" value="S1_domain"/>
</dbReference>
<accession>A0A381SMI8</accession>
<dbReference type="PANTHER" id="PTHR22648:SF0">
    <property type="entry name" value="TRANSCRIPTION TERMINATION_ANTITERMINATION PROTEIN NUSA"/>
    <property type="match status" value="1"/>
</dbReference>
<name>A0A381SMI8_9ZZZZ</name>
<dbReference type="CDD" id="cd04455">
    <property type="entry name" value="S1_NusA"/>
    <property type="match status" value="1"/>
</dbReference>
<dbReference type="InterPro" id="IPR012340">
    <property type="entry name" value="NA-bd_OB-fold"/>
</dbReference>
<dbReference type="GO" id="GO:0005829">
    <property type="term" value="C:cytosol"/>
    <property type="evidence" value="ECO:0007669"/>
    <property type="project" value="TreeGrafter"/>
</dbReference>
<dbReference type="EMBL" id="UINC01003127">
    <property type="protein sequence ID" value="SVA03587.1"/>
    <property type="molecule type" value="Genomic_DNA"/>
</dbReference>
<organism evidence="9">
    <name type="scientific">marine metagenome</name>
    <dbReference type="NCBI Taxonomy" id="408172"/>
    <lineage>
        <taxon>unclassified sequences</taxon>
        <taxon>metagenomes</taxon>
        <taxon>ecological metagenomes</taxon>
    </lineage>
</organism>
<feature type="domain" description="S1 motif" evidence="8">
    <location>
        <begin position="138"/>
        <end position="202"/>
    </location>
</feature>
<keyword evidence="3" id="KW-0889">Transcription antitermination</keyword>
<dbReference type="InterPro" id="IPR058582">
    <property type="entry name" value="KH_NusA_2nd"/>
</dbReference>
<feature type="region of interest" description="Disordered" evidence="7">
    <location>
        <begin position="431"/>
        <end position="485"/>
    </location>
</feature>
<reference evidence="9" key="1">
    <citation type="submission" date="2018-05" db="EMBL/GenBank/DDBJ databases">
        <authorList>
            <person name="Lanie J.A."/>
            <person name="Ng W.-L."/>
            <person name="Kazmierczak K.M."/>
            <person name="Andrzejewski T.M."/>
            <person name="Davidsen T.M."/>
            <person name="Wayne K.J."/>
            <person name="Tettelin H."/>
            <person name="Glass J.I."/>
            <person name="Rusch D."/>
            <person name="Podicherti R."/>
            <person name="Tsui H.-C.T."/>
            <person name="Winkler M.E."/>
        </authorList>
    </citation>
    <scope>NUCLEOTIDE SEQUENCE</scope>
</reference>
<dbReference type="CDD" id="cd02134">
    <property type="entry name" value="KH-II_NusA_rpt1"/>
    <property type="match status" value="1"/>
</dbReference>
<evidence type="ECO:0000259" key="8">
    <source>
        <dbReference type="PROSITE" id="PS50126"/>
    </source>
</evidence>
<dbReference type="PROSITE" id="PS50126">
    <property type="entry name" value="S1"/>
    <property type="match status" value="1"/>
</dbReference>
<keyword evidence="1" id="KW-0806">Transcription termination</keyword>
<keyword evidence="5" id="KW-0805">Transcription regulation</keyword>
<feature type="compositionally biased region" description="Acidic residues" evidence="7">
    <location>
        <begin position="431"/>
        <end position="441"/>
    </location>
</feature>
<keyword evidence="2" id="KW-0963">Cytoplasm</keyword>
<keyword evidence="4" id="KW-0694">RNA-binding</keyword>
<dbReference type="InterPro" id="IPR010995">
    <property type="entry name" value="DNA_repair_Rad51/TF_NusA_a-hlx"/>
</dbReference>
<evidence type="ECO:0000256" key="2">
    <source>
        <dbReference type="ARBA" id="ARBA00022490"/>
    </source>
</evidence>
<dbReference type="SMART" id="SM00316">
    <property type="entry name" value="S1"/>
    <property type="match status" value="1"/>
</dbReference>
<protein>
    <recommendedName>
        <fullName evidence="8">S1 motif domain-containing protein</fullName>
    </recommendedName>
</protein>
<dbReference type="InterPro" id="IPR009019">
    <property type="entry name" value="KH_sf_prok-type"/>
</dbReference>
<feature type="compositionally biased region" description="Basic and acidic residues" evidence="7">
    <location>
        <begin position="471"/>
        <end position="485"/>
    </location>
</feature>
<dbReference type="GO" id="GO:0031564">
    <property type="term" value="P:transcription antitermination"/>
    <property type="evidence" value="ECO:0007669"/>
    <property type="project" value="UniProtKB-KW"/>
</dbReference>
<evidence type="ECO:0000256" key="1">
    <source>
        <dbReference type="ARBA" id="ARBA00022472"/>
    </source>
</evidence>
<dbReference type="GO" id="GO:0003723">
    <property type="term" value="F:RNA binding"/>
    <property type="evidence" value="ECO:0007669"/>
    <property type="project" value="UniProtKB-KW"/>
</dbReference>
<dbReference type="Pfam" id="PF08529">
    <property type="entry name" value="NusA_N"/>
    <property type="match status" value="1"/>
</dbReference>
<dbReference type="Gene3D" id="3.30.1480.10">
    <property type="entry name" value="NusA, N-terminal domain"/>
    <property type="match status" value="1"/>
</dbReference>
<dbReference type="InterPro" id="IPR025249">
    <property type="entry name" value="TF_NusA_KH_1st"/>
</dbReference>
<gene>
    <name evidence="9" type="ORF">METZ01_LOCUS56441</name>
</gene>
<dbReference type="AlphaFoldDB" id="A0A381SMI8"/>
<dbReference type="PANTHER" id="PTHR22648">
    <property type="entry name" value="TRANSCRIPTION TERMINATION FACTOR NUSA"/>
    <property type="match status" value="1"/>
</dbReference>
<dbReference type="FunFam" id="3.30.300.20:FF:000002">
    <property type="entry name" value="Transcription termination/antitermination protein NusA"/>
    <property type="match status" value="1"/>
</dbReference>
<dbReference type="Pfam" id="PF13184">
    <property type="entry name" value="KH_NusA_1st"/>
    <property type="match status" value="1"/>
</dbReference>
<dbReference type="SUPFAM" id="SSF47794">
    <property type="entry name" value="Rad51 N-terminal domain-like"/>
    <property type="match status" value="1"/>
</dbReference>
<evidence type="ECO:0000313" key="9">
    <source>
        <dbReference type="EMBL" id="SVA03587.1"/>
    </source>
</evidence>
<keyword evidence="6" id="KW-0804">Transcription</keyword>
<proteinExistence type="inferred from homology"/>
<dbReference type="SUPFAM" id="SSF54814">
    <property type="entry name" value="Prokaryotic type KH domain (KH-domain type II)"/>
    <property type="match status" value="2"/>
</dbReference>
<dbReference type="SUPFAM" id="SSF69705">
    <property type="entry name" value="Transcription factor NusA, N-terminal domain"/>
    <property type="match status" value="1"/>
</dbReference>
<evidence type="ECO:0000256" key="5">
    <source>
        <dbReference type="ARBA" id="ARBA00023015"/>
    </source>
</evidence>
<dbReference type="InterPro" id="IPR030842">
    <property type="entry name" value="TF_NusA_bacterial"/>
</dbReference>
<dbReference type="HAMAP" id="MF_00945_B">
    <property type="entry name" value="NusA_B"/>
    <property type="match status" value="1"/>
</dbReference>
<dbReference type="InterPro" id="IPR013735">
    <property type="entry name" value="TF_NusA_N"/>
</dbReference>
<dbReference type="InterPro" id="IPR036555">
    <property type="entry name" value="NusA_N_sf"/>
</dbReference>
<dbReference type="Pfam" id="PF14520">
    <property type="entry name" value="HHH_5"/>
    <property type="match status" value="1"/>
</dbReference>
<sequence length="485" mass="55041">MINRELIDVFSEIAREKNVDRSELGSIIEQLFLHLVERDRGDSSNCSVIVNLDKGELEIYAERDIVDDLMDPVLEITLEEALKLEPGENFQVGDSFVEVIDPSIFGRRLVTAAKQFFSQRLQDVEKRYVYEDYSQRIGEIVIGTVRQMQRDSIYINIDQAELLMPRREQIVTERHRRGDTLRAVVKSVEVTPRGPEIIISRTDNHFLYKLFEMEVPEIEDGIIEIQAIARQPGDRSKIIVRSNDRRIDPVGACVGMRGSRIQAIVRELNNEKIDIVNFSEQPEVLISRALSPATPLDLYIDEDDKYCIALFNDDELEFAIGRGGVNINLASRITDYRIDAFGKKEYDRNQKQQATPLAEIPDFTSAKAKLLDAAGIVTVSDLLNADEEEILAIDGMGEKTLEDAFNLVAAYIEEDNNEEEVEEEVNVEQLLDDLNEQETVVEESAGKEEPAEEPETETAEDNMPETAADETPVKDEELTLEEKSK</sequence>
<dbReference type="NCBIfam" id="TIGR01953">
    <property type="entry name" value="NusA"/>
    <property type="match status" value="1"/>
</dbReference>
<dbReference type="Pfam" id="PF26594">
    <property type="entry name" value="KH_NusA_2nd"/>
    <property type="match status" value="1"/>
</dbReference>
<feature type="compositionally biased region" description="Acidic residues" evidence="7">
    <location>
        <begin position="450"/>
        <end position="463"/>
    </location>
</feature>
<dbReference type="InterPro" id="IPR015946">
    <property type="entry name" value="KH_dom-like_a/b"/>
</dbReference>
<dbReference type="Gene3D" id="2.40.50.140">
    <property type="entry name" value="Nucleic acid-binding proteins"/>
    <property type="match status" value="1"/>
</dbReference>
<evidence type="ECO:0000256" key="7">
    <source>
        <dbReference type="SAM" id="MobiDB-lite"/>
    </source>
</evidence>
<dbReference type="Gene3D" id="3.30.300.20">
    <property type="match status" value="2"/>
</dbReference>
<dbReference type="GO" id="GO:0000166">
    <property type="term" value="F:nucleotide binding"/>
    <property type="evidence" value="ECO:0007669"/>
    <property type="project" value="InterPro"/>
</dbReference>
<dbReference type="GO" id="GO:0003700">
    <property type="term" value="F:DNA-binding transcription factor activity"/>
    <property type="evidence" value="ECO:0007669"/>
    <property type="project" value="InterPro"/>
</dbReference>
<dbReference type="InterPro" id="IPR010213">
    <property type="entry name" value="TF_NusA"/>
</dbReference>
<dbReference type="SUPFAM" id="SSF50249">
    <property type="entry name" value="Nucleic acid-binding proteins"/>
    <property type="match status" value="1"/>
</dbReference>
<dbReference type="Gene3D" id="1.10.150.20">
    <property type="entry name" value="5' to 3' exonuclease, C-terminal subdomain"/>
    <property type="match status" value="1"/>
</dbReference>
<evidence type="ECO:0000256" key="4">
    <source>
        <dbReference type="ARBA" id="ARBA00022884"/>
    </source>
</evidence>
<evidence type="ECO:0000256" key="3">
    <source>
        <dbReference type="ARBA" id="ARBA00022814"/>
    </source>
</evidence>
<evidence type="ECO:0000256" key="6">
    <source>
        <dbReference type="ARBA" id="ARBA00023163"/>
    </source>
</evidence>
<dbReference type="GO" id="GO:0006353">
    <property type="term" value="P:DNA-templated transcription termination"/>
    <property type="evidence" value="ECO:0007669"/>
    <property type="project" value="UniProtKB-KW"/>
</dbReference>